<reference evidence="9" key="1">
    <citation type="submission" date="2017-09" db="EMBL/GenBank/DDBJ databases">
        <authorList>
            <person name="Varghese N."/>
            <person name="Submissions S."/>
        </authorList>
    </citation>
    <scope>NUCLEOTIDE SEQUENCE [LARGE SCALE GENOMIC DNA]</scope>
    <source>
        <strain evidence="9">DSM 2913</strain>
    </source>
</reference>
<evidence type="ECO:0000256" key="3">
    <source>
        <dbReference type="ARBA" id="ARBA00022840"/>
    </source>
</evidence>
<keyword evidence="3 6" id="KW-0067">ATP-binding</keyword>
<accession>A0A285NY72</accession>
<dbReference type="RefSeq" id="WP_096601972.1">
    <property type="nucleotide sequence ID" value="NZ_OBEN01000004.1"/>
</dbReference>
<sequence length="1154" mass="134474">MTAWIEKLVVEGFKSYGKGRVEIPLGPGFIGIVGPNGAGKSNIGDAISFALGLATAKTLRAKNLSYLIYSKDGEASQYAYVEVHFKNEGAFPIEEDKLVISRKVDKEGRSVFRINGTVVRERDLRDFLARAGLYENAYNIVLQGDVVRFVKMTPVERRKLIEEVAGIGEYEEKKQKALTELGEVELKLRELRLLIDEMEVQMERLSQEVEKLRRYRELESQLRELQIRQLMKDAKSISQNMNNLEKAIEEKKREISEIRKDISKLESEHTQKEEELREINAQLFPFRERLGRLSSDIDHTDKRIQELENKRNQMEEDQLKAKERIKNLSANLEKLLEEEAQLKDLVSQKEKEVIRKEEEVSLLYQMLKSKEEGLKVSIQEVHATEEKINAVRKEMDQKKEHLSRIELKLRELDIKSQKVQEDMQKLKEEEQKLKSQMGENALKMENYKKMQVEEEHSVKKKKQELERLEEKLRALRYKREEVIKEKAGISAKLASLHADTLPFEGIRGVYGRVYELIKVKNPEYIKAVESAGAGRLSYVVVEDEDVAKECIQRLKETKRGRLNFIPLNRIKPTPLPPYPRRKGYIDFVVNLVEYDSKFERAIKFVFGDTLLVEDFQSAKDLGIGNYRMVTLEGEVFEKSGVISGGHTESRGDLGREFYTEQLERLSKAEKDLKEEEEQTESTIKTLRDELIQKEGVLRILERRIKDIEESDKMGFERLKEIEEKLRKAEEYISRLAEEKENLLKEKNTIMQELSYLEEKLNNLIIKRQSILEHYKESGIESLRENYEKSRKALDHLKEATFSLSMKLKELQSDIQNLRAEINRNMAFLESSERTKQEIEDQIEKLKEERRKLEEGIKELERTAYELYSKKDQLEEVCTDLQAKIGRLRLQEEAKREELTRLETEYAKIEEKHQEINLRFRELGYEGPIEEVKEGYSKLKEAIDTVRKELSSLGTVNFKAEDDYREYEERHRDYTDRYKKLSEEKRAIKEMIEEIETKKLNAFNTAFESINEGLKRVFAELSPGGKAYMQIENPQDPFSGGINLVVKPKGKEVQYIDAISGGEKTLVALALIFSIQDYKPSPFYYFDEVDAHLDEANARRIGELIRKRSQKAQFIVVTLREILASYADRLIGVSSRGGVSRVFPVKNFLVEVAND</sequence>
<comment type="subunit">
    <text evidence="6">Homodimer.</text>
</comment>
<dbReference type="SMART" id="SM00968">
    <property type="entry name" value="SMC_hinge"/>
    <property type="match status" value="1"/>
</dbReference>
<dbReference type="HAMAP" id="MF_01894">
    <property type="entry name" value="Smc_prok"/>
    <property type="match status" value="1"/>
</dbReference>
<name>A0A285NY72_9AQUI</name>
<dbReference type="SUPFAM" id="SSF52540">
    <property type="entry name" value="P-loop containing nucleoside triphosphate hydrolases"/>
    <property type="match status" value="2"/>
</dbReference>
<dbReference type="GO" id="GO:0043130">
    <property type="term" value="F:ubiquitin binding"/>
    <property type="evidence" value="ECO:0007669"/>
    <property type="project" value="InterPro"/>
</dbReference>
<feature type="coiled-coil region" evidence="6">
    <location>
        <begin position="655"/>
        <end position="1000"/>
    </location>
</feature>
<dbReference type="InterPro" id="IPR027417">
    <property type="entry name" value="P-loop_NTPase"/>
</dbReference>
<comment type="subcellular location">
    <subcellularLocation>
        <location evidence="6">Cytoplasm</location>
    </subcellularLocation>
</comment>
<dbReference type="Proteomes" id="UP000218627">
    <property type="component" value="Unassembled WGS sequence"/>
</dbReference>
<comment type="similarity">
    <text evidence="6">Belongs to the SMC family.</text>
</comment>
<keyword evidence="4 6" id="KW-0175">Coiled coil</keyword>
<dbReference type="GO" id="GO:0030261">
    <property type="term" value="P:chromosome condensation"/>
    <property type="evidence" value="ECO:0007669"/>
    <property type="project" value="InterPro"/>
</dbReference>
<evidence type="ECO:0000259" key="7">
    <source>
        <dbReference type="PROSITE" id="PS50909"/>
    </source>
</evidence>
<dbReference type="InterPro" id="IPR003395">
    <property type="entry name" value="RecF/RecN/SMC_N"/>
</dbReference>
<dbReference type="GO" id="GO:0005737">
    <property type="term" value="C:cytoplasm"/>
    <property type="evidence" value="ECO:0007669"/>
    <property type="project" value="UniProtKB-SubCell"/>
</dbReference>
<gene>
    <name evidence="6" type="primary">smc</name>
    <name evidence="8" type="ORF">SAMN06265353_1003</name>
</gene>
<dbReference type="Gene3D" id="3.30.70.1620">
    <property type="match status" value="1"/>
</dbReference>
<dbReference type="EMBL" id="OBEN01000004">
    <property type="protein sequence ID" value="SNZ14158.1"/>
    <property type="molecule type" value="Genomic_DNA"/>
</dbReference>
<dbReference type="SUPFAM" id="SSF75553">
    <property type="entry name" value="Smc hinge domain"/>
    <property type="match status" value="1"/>
</dbReference>
<dbReference type="NCBIfam" id="TIGR02169">
    <property type="entry name" value="SMC_prok_A"/>
    <property type="match status" value="1"/>
</dbReference>
<dbReference type="GO" id="GO:0016887">
    <property type="term" value="F:ATP hydrolysis activity"/>
    <property type="evidence" value="ECO:0007669"/>
    <property type="project" value="InterPro"/>
</dbReference>
<dbReference type="InterPro" id="IPR036277">
    <property type="entry name" value="SMC_hinge_sf"/>
</dbReference>
<proteinExistence type="inferred from homology"/>
<dbReference type="Pfam" id="PF06470">
    <property type="entry name" value="SMC_hinge"/>
    <property type="match status" value="1"/>
</dbReference>
<dbReference type="OrthoDB" id="9808768at2"/>
<evidence type="ECO:0000313" key="9">
    <source>
        <dbReference type="Proteomes" id="UP000218627"/>
    </source>
</evidence>
<evidence type="ECO:0000256" key="4">
    <source>
        <dbReference type="ARBA" id="ARBA00023054"/>
    </source>
</evidence>
<dbReference type="GO" id="GO:0005694">
    <property type="term" value="C:chromosome"/>
    <property type="evidence" value="ECO:0007669"/>
    <property type="project" value="InterPro"/>
</dbReference>
<dbReference type="AlphaFoldDB" id="A0A285NY72"/>
<dbReference type="NCBIfam" id="TIGR02168">
    <property type="entry name" value="SMC_prok_B"/>
    <property type="match status" value="1"/>
</dbReference>
<dbReference type="GO" id="GO:0007062">
    <property type="term" value="P:sister chromatid cohesion"/>
    <property type="evidence" value="ECO:0007669"/>
    <property type="project" value="InterPro"/>
</dbReference>
<dbReference type="PIRSF" id="PIRSF005719">
    <property type="entry name" value="SMC"/>
    <property type="match status" value="1"/>
</dbReference>
<dbReference type="GO" id="GO:0003677">
    <property type="term" value="F:DNA binding"/>
    <property type="evidence" value="ECO:0007669"/>
    <property type="project" value="UniProtKB-UniRule"/>
</dbReference>
<dbReference type="Pfam" id="PF02463">
    <property type="entry name" value="SMC_N"/>
    <property type="match status" value="2"/>
</dbReference>
<dbReference type="GO" id="GO:0007059">
    <property type="term" value="P:chromosome segregation"/>
    <property type="evidence" value="ECO:0007669"/>
    <property type="project" value="UniProtKB-UniRule"/>
</dbReference>
<keyword evidence="2 6" id="KW-0547">Nucleotide-binding</keyword>
<dbReference type="InterPro" id="IPR010935">
    <property type="entry name" value="SMC_hinge"/>
</dbReference>
<feature type="domain" description="GAT" evidence="7">
    <location>
        <begin position="643"/>
        <end position="772"/>
    </location>
</feature>
<comment type="domain">
    <text evidence="6">Contains large globular domains required for ATP hydrolysis at each terminus and a third globular domain forming a flexible hinge near the middle of the molecule. These domains are separated by coiled-coil structures.</text>
</comment>
<evidence type="ECO:0000256" key="1">
    <source>
        <dbReference type="ARBA" id="ARBA00022490"/>
    </source>
</evidence>
<evidence type="ECO:0000256" key="2">
    <source>
        <dbReference type="ARBA" id="ARBA00022741"/>
    </source>
</evidence>
<comment type="function">
    <text evidence="6">Required for chromosome condensation and partitioning.</text>
</comment>
<dbReference type="GO" id="GO:0005524">
    <property type="term" value="F:ATP binding"/>
    <property type="evidence" value="ECO:0007669"/>
    <property type="project" value="UniProtKB-UniRule"/>
</dbReference>
<feature type="coiled-coil region" evidence="6">
    <location>
        <begin position="167"/>
        <end position="485"/>
    </location>
</feature>
<dbReference type="InterPro" id="IPR024704">
    <property type="entry name" value="SMC"/>
</dbReference>
<dbReference type="Gene3D" id="1.10.287.1490">
    <property type="match status" value="2"/>
</dbReference>
<keyword evidence="1 6" id="KW-0963">Cytoplasm</keyword>
<dbReference type="Gene3D" id="1.20.1060.20">
    <property type="match status" value="1"/>
</dbReference>
<keyword evidence="9" id="KW-1185">Reference proteome</keyword>
<dbReference type="GO" id="GO:0035091">
    <property type="term" value="F:phosphatidylinositol binding"/>
    <property type="evidence" value="ECO:0007669"/>
    <property type="project" value="InterPro"/>
</dbReference>
<dbReference type="PANTHER" id="PTHR43977">
    <property type="entry name" value="STRUCTURAL MAINTENANCE OF CHROMOSOMES PROTEIN 3"/>
    <property type="match status" value="1"/>
</dbReference>
<dbReference type="PROSITE" id="PS50909">
    <property type="entry name" value="GAT"/>
    <property type="match status" value="1"/>
</dbReference>
<dbReference type="Gene3D" id="3.40.50.300">
    <property type="entry name" value="P-loop containing nucleotide triphosphate hydrolases"/>
    <property type="match status" value="2"/>
</dbReference>
<dbReference type="InterPro" id="IPR004152">
    <property type="entry name" value="GAT_dom"/>
</dbReference>
<evidence type="ECO:0000256" key="5">
    <source>
        <dbReference type="ARBA" id="ARBA00023125"/>
    </source>
</evidence>
<evidence type="ECO:0000313" key="8">
    <source>
        <dbReference type="EMBL" id="SNZ14158.1"/>
    </source>
</evidence>
<feature type="binding site" evidence="6">
    <location>
        <begin position="35"/>
        <end position="42"/>
    </location>
    <ligand>
        <name>ATP</name>
        <dbReference type="ChEBI" id="CHEBI:30616"/>
    </ligand>
</feature>
<keyword evidence="5 6" id="KW-0238">DNA-binding</keyword>
<dbReference type="GO" id="GO:0006260">
    <property type="term" value="P:DNA replication"/>
    <property type="evidence" value="ECO:0007669"/>
    <property type="project" value="UniProtKB-UniRule"/>
</dbReference>
<protein>
    <recommendedName>
        <fullName evidence="6">Chromosome partition protein Smc</fullName>
    </recommendedName>
</protein>
<evidence type="ECO:0000256" key="6">
    <source>
        <dbReference type="HAMAP-Rule" id="MF_01894"/>
    </source>
</evidence>
<organism evidence="8 9">
    <name type="scientific">Hydrogenobacter hydrogenophilus</name>
    <dbReference type="NCBI Taxonomy" id="35835"/>
    <lineage>
        <taxon>Bacteria</taxon>
        <taxon>Pseudomonadati</taxon>
        <taxon>Aquificota</taxon>
        <taxon>Aquificia</taxon>
        <taxon>Aquificales</taxon>
        <taxon>Aquificaceae</taxon>
        <taxon>Hydrogenobacter</taxon>
    </lineage>
</organism>
<dbReference type="InterPro" id="IPR011890">
    <property type="entry name" value="SMC_prok"/>
</dbReference>